<organism evidence="1 2">
    <name type="scientific">Bacillus cereus</name>
    <dbReference type="NCBI Taxonomy" id="1396"/>
    <lineage>
        <taxon>Bacteria</taxon>
        <taxon>Bacillati</taxon>
        <taxon>Bacillota</taxon>
        <taxon>Bacilli</taxon>
        <taxon>Bacillales</taxon>
        <taxon>Bacillaceae</taxon>
        <taxon>Bacillus</taxon>
        <taxon>Bacillus cereus group</taxon>
    </lineage>
</organism>
<dbReference type="AlphaFoldDB" id="A0A1C4C9P8"/>
<name>A0A1C4C9P8_BACCE</name>
<dbReference type="EMBL" id="MPON01000010">
    <property type="protein sequence ID" value="OKA34391.1"/>
    <property type="molecule type" value="Genomic_DNA"/>
</dbReference>
<accession>A0A1C4C9P8</accession>
<evidence type="ECO:0000313" key="1">
    <source>
        <dbReference type="EMBL" id="OKA34391.1"/>
    </source>
</evidence>
<protein>
    <submittedName>
        <fullName evidence="1">Uncharacterized protein</fullName>
    </submittedName>
</protein>
<reference evidence="1 2" key="1">
    <citation type="submission" date="2016-11" db="EMBL/GenBank/DDBJ databases">
        <title>Identification of Bacillus cereus isolated from egg-white.</title>
        <authorList>
            <person name="Soni A."/>
            <person name="Oey I."/>
            <person name="Silcock P."/>
            <person name="Bremer P."/>
        </authorList>
    </citation>
    <scope>NUCLEOTIDE SEQUENCE [LARGE SCALE GENOMIC DNA]</scope>
    <source>
        <strain evidence="1 2">NZAS03</strain>
    </source>
</reference>
<evidence type="ECO:0000313" key="2">
    <source>
        <dbReference type="Proteomes" id="UP000186535"/>
    </source>
</evidence>
<sequence>MSSKVSGKINCKECKKEIEWYCIYGNPNRSGLYEVNVLDENKVGAKLFSGKSEPKPHEYGLYCPEDDCGVYNIFSYPEEDLTLRERENEK</sequence>
<dbReference type="Proteomes" id="UP000186535">
    <property type="component" value="Unassembled WGS sequence"/>
</dbReference>
<dbReference type="RefSeq" id="WP_073518414.1">
    <property type="nucleotide sequence ID" value="NZ_MPOM01000003.1"/>
</dbReference>
<comment type="caution">
    <text evidence="1">The sequence shown here is derived from an EMBL/GenBank/DDBJ whole genome shotgun (WGS) entry which is preliminary data.</text>
</comment>
<proteinExistence type="predicted"/>
<gene>
    <name evidence="1" type="ORF">BJR07_23000</name>
</gene>